<dbReference type="EMBL" id="LWLG01000015">
    <property type="protein sequence ID" value="OAQ20115.1"/>
    <property type="molecule type" value="Genomic_DNA"/>
</dbReference>
<comment type="caution">
    <text evidence="11">The sequence shown here is derived from an EMBL/GenBank/DDBJ whole genome shotgun (WGS) entry which is preliminary data.</text>
</comment>
<keyword evidence="7 8" id="KW-0320">Glycogen biosynthesis</keyword>
<dbReference type="Pfam" id="PF08323">
    <property type="entry name" value="Glyco_transf_5"/>
    <property type="match status" value="1"/>
</dbReference>
<comment type="pathway">
    <text evidence="3 8">Glycan biosynthesis; glycogen biosynthesis.</text>
</comment>
<gene>
    <name evidence="8" type="primary">glgA</name>
    <name evidence="11" type="ORF">TDIS_1741</name>
</gene>
<organism evidence="11 12">
    <name type="scientific">Thermosulfurimonas dismutans</name>
    <dbReference type="NCBI Taxonomy" id="999894"/>
    <lineage>
        <taxon>Bacteria</taxon>
        <taxon>Pseudomonadati</taxon>
        <taxon>Thermodesulfobacteriota</taxon>
        <taxon>Thermodesulfobacteria</taxon>
        <taxon>Thermodesulfobacteriales</taxon>
        <taxon>Thermodesulfobacteriaceae</taxon>
        <taxon>Thermosulfurimonas</taxon>
    </lineage>
</organism>
<dbReference type="HAMAP" id="MF_00484">
    <property type="entry name" value="Glycogen_synth"/>
    <property type="match status" value="1"/>
</dbReference>
<protein>
    <recommendedName>
        <fullName evidence="8">Glycogen synthase</fullName>
        <ecNumber evidence="8">2.4.1.21</ecNumber>
    </recommendedName>
    <alternativeName>
        <fullName evidence="8">Starch [bacterial glycogen] synthase</fullName>
    </alternativeName>
</protein>
<evidence type="ECO:0000256" key="8">
    <source>
        <dbReference type="HAMAP-Rule" id="MF_00484"/>
    </source>
</evidence>
<feature type="domain" description="Starch synthase catalytic" evidence="10">
    <location>
        <begin position="2"/>
        <end position="228"/>
    </location>
</feature>
<dbReference type="OrthoDB" id="9808590at2"/>
<dbReference type="CDD" id="cd03791">
    <property type="entry name" value="GT5_Glycogen_synthase_DULL1-like"/>
    <property type="match status" value="1"/>
</dbReference>
<dbReference type="GO" id="GO:0009011">
    <property type="term" value="F:alpha-1,4-glucan glucosyltransferase (ADP-glucose donor) activity"/>
    <property type="evidence" value="ECO:0007669"/>
    <property type="project" value="UniProtKB-UniRule"/>
</dbReference>
<keyword evidence="6 8" id="KW-0808">Transferase</keyword>
<dbReference type="InterPro" id="IPR001296">
    <property type="entry name" value="Glyco_trans_1"/>
</dbReference>
<feature type="domain" description="Glycosyl transferase family 1" evidence="9">
    <location>
        <begin position="286"/>
        <end position="435"/>
    </location>
</feature>
<comment type="similarity">
    <text evidence="4 8">Belongs to the glycosyltransferase 1 family. Bacterial/plant glycogen synthase subfamily.</text>
</comment>
<evidence type="ECO:0000313" key="12">
    <source>
        <dbReference type="Proteomes" id="UP000078390"/>
    </source>
</evidence>
<dbReference type="GO" id="GO:0005978">
    <property type="term" value="P:glycogen biosynthetic process"/>
    <property type="evidence" value="ECO:0007669"/>
    <property type="project" value="UniProtKB-UniRule"/>
</dbReference>
<dbReference type="EC" id="2.4.1.21" evidence="8"/>
<proteinExistence type="inferred from homology"/>
<evidence type="ECO:0000256" key="5">
    <source>
        <dbReference type="ARBA" id="ARBA00022676"/>
    </source>
</evidence>
<keyword evidence="12" id="KW-1185">Reference proteome</keyword>
<evidence type="ECO:0000256" key="6">
    <source>
        <dbReference type="ARBA" id="ARBA00022679"/>
    </source>
</evidence>
<evidence type="ECO:0000259" key="9">
    <source>
        <dbReference type="Pfam" id="PF00534"/>
    </source>
</evidence>
<evidence type="ECO:0000256" key="4">
    <source>
        <dbReference type="ARBA" id="ARBA00010281"/>
    </source>
</evidence>
<evidence type="ECO:0000259" key="10">
    <source>
        <dbReference type="Pfam" id="PF08323"/>
    </source>
</evidence>
<dbReference type="SUPFAM" id="SSF53756">
    <property type="entry name" value="UDP-Glycosyltransferase/glycogen phosphorylase"/>
    <property type="match status" value="1"/>
</dbReference>
<name>A0A179D218_9BACT</name>
<dbReference type="AlphaFoldDB" id="A0A179D218"/>
<dbReference type="Proteomes" id="UP000078390">
    <property type="component" value="Unassembled WGS sequence"/>
</dbReference>
<evidence type="ECO:0000256" key="2">
    <source>
        <dbReference type="ARBA" id="ARBA00002764"/>
    </source>
</evidence>
<dbReference type="Gene3D" id="3.40.50.2000">
    <property type="entry name" value="Glycogen Phosphorylase B"/>
    <property type="match status" value="2"/>
</dbReference>
<sequence>MRVLYLSSEIFPFAKTGGLGDVAYSLPKALERLGVEVLPVMPLYPTVKLEGLKPVGEELPVKLAGRLYPFRLYRKEKYFFFHNAELFDRKYIYGPPGESYPDNDLRFGGFCWAVAKAIEKGLFKPDLIHANDWPTALYPVLHHEIYRFPQKVIFTIHNLAFQGLFEKDTIRRLHLPWSLYHIEALEYWGKINLMKGAIIFSDAVTTVSQTYAREILTYEYAYGLEGILYKYRHKLHGILNGIDYELWNPETDPHVYVPYSAESPSAKEENKQAMLKELGIADFFYEKPLMCFINRLSKQKGVEIILDSLENLSHLNAFFIFLGEGEYRPHFEGLHNRYPNIYAQIVFDEAWSHKVYAASDFILVPSLYEPCGITQLIAMRYGTLVVARKTGGLADTVVDVSYPEGYGLLFEAPDKIDFVCGVKRAVDLYQHRNYFLKLRQKVMKLDFSWQKSAKAYFQLYRKLLSRREKT</sequence>
<comment type="catalytic activity">
    <reaction evidence="1 8">
        <text>[(1-&gt;4)-alpha-D-glucosyl](n) + ADP-alpha-D-glucose = [(1-&gt;4)-alpha-D-glucosyl](n+1) + ADP + H(+)</text>
        <dbReference type="Rhea" id="RHEA:18189"/>
        <dbReference type="Rhea" id="RHEA-COMP:9584"/>
        <dbReference type="Rhea" id="RHEA-COMP:9587"/>
        <dbReference type="ChEBI" id="CHEBI:15378"/>
        <dbReference type="ChEBI" id="CHEBI:15444"/>
        <dbReference type="ChEBI" id="CHEBI:57498"/>
        <dbReference type="ChEBI" id="CHEBI:456216"/>
        <dbReference type="EC" id="2.4.1.21"/>
    </reaction>
</comment>
<accession>A0A179D218</accession>
<dbReference type="PATRIC" id="fig|999894.6.peg.1740"/>
<comment type="function">
    <text evidence="2 8">Synthesizes alpha-1,4-glucan chains using ADP-glucose.</text>
</comment>
<feature type="binding site" evidence="8">
    <location>
        <position position="15"/>
    </location>
    <ligand>
        <name>ADP-alpha-D-glucose</name>
        <dbReference type="ChEBI" id="CHEBI:57498"/>
    </ligand>
</feature>
<evidence type="ECO:0000313" key="11">
    <source>
        <dbReference type="EMBL" id="OAQ20115.1"/>
    </source>
</evidence>
<dbReference type="Pfam" id="PF00534">
    <property type="entry name" value="Glycos_transf_1"/>
    <property type="match status" value="1"/>
</dbReference>
<dbReference type="STRING" id="999894.TDIS_1741"/>
<dbReference type="NCBIfam" id="TIGR02095">
    <property type="entry name" value="glgA"/>
    <property type="match status" value="1"/>
</dbReference>
<evidence type="ECO:0000256" key="1">
    <source>
        <dbReference type="ARBA" id="ARBA00001478"/>
    </source>
</evidence>
<dbReference type="RefSeq" id="WP_068671357.1">
    <property type="nucleotide sequence ID" value="NZ_LWLG01000015.1"/>
</dbReference>
<evidence type="ECO:0000256" key="7">
    <source>
        <dbReference type="ARBA" id="ARBA00023056"/>
    </source>
</evidence>
<dbReference type="InterPro" id="IPR011835">
    <property type="entry name" value="GS/SS"/>
</dbReference>
<keyword evidence="5 8" id="KW-0328">Glycosyltransferase</keyword>
<dbReference type="PANTHER" id="PTHR45825:SF11">
    <property type="entry name" value="ALPHA AMYLASE DOMAIN-CONTAINING PROTEIN"/>
    <property type="match status" value="1"/>
</dbReference>
<dbReference type="GO" id="GO:0004373">
    <property type="term" value="F:alpha-1,4-glucan glucosyltransferase (UDP-glucose donor) activity"/>
    <property type="evidence" value="ECO:0007669"/>
    <property type="project" value="InterPro"/>
</dbReference>
<dbReference type="PANTHER" id="PTHR45825">
    <property type="entry name" value="GRANULE-BOUND STARCH SYNTHASE 1, CHLOROPLASTIC/AMYLOPLASTIC"/>
    <property type="match status" value="1"/>
</dbReference>
<evidence type="ECO:0000256" key="3">
    <source>
        <dbReference type="ARBA" id="ARBA00004964"/>
    </source>
</evidence>
<dbReference type="UniPathway" id="UPA00164"/>
<dbReference type="InterPro" id="IPR013534">
    <property type="entry name" value="Starch_synth_cat_dom"/>
</dbReference>
<reference evidence="11 12" key="1">
    <citation type="submission" date="2016-04" db="EMBL/GenBank/DDBJ databases">
        <title>Genome analysis of Thermosulfurimonas dismutans, the first thermophilic sulfur-disproportionating bacterium of the phylum Thermodesulfobacteria.</title>
        <authorList>
            <person name="Mardanov A.V."/>
            <person name="Beletsky A.V."/>
            <person name="Kadnikov V.V."/>
            <person name="Slobodkin A.I."/>
            <person name="Ravin N.V."/>
        </authorList>
    </citation>
    <scope>NUCLEOTIDE SEQUENCE [LARGE SCALE GENOMIC DNA]</scope>
    <source>
        <strain evidence="11 12">S95</strain>
    </source>
</reference>